<evidence type="ECO:0000313" key="3">
    <source>
        <dbReference type="Proteomes" id="UP001157160"/>
    </source>
</evidence>
<dbReference type="Pfam" id="PF14117">
    <property type="entry name" value="DUF4287"/>
    <property type="match status" value="1"/>
</dbReference>
<feature type="region of interest" description="Disordered" evidence="1">
    <location>
        <begin position="73"/>
        <end position="102"/>
    </location>
</feature>
<gene>
    <name evidence="2" type="ORF">GCM10025874_23440</name>
</gene>
<evidence type="ECO:0000256" key="1">
    <source>
        <dbReference type="SAM" id="MobiDB-lite"/>
    </source>
</evidence>
<accession>A0AA37UQY3</accession>
<protein>
    <recommendedName>
        <fullName evidence="4">DUF4287 domain-containing protein</fullName>
    </recommendedName>
</protein>
<dbReference type="EMBL" id="BSUL01000001">
    <property type="protein sequence ID" value="GMA29091.1"/>
    <property type="molecule type" value="Genomic_DNA"/>
</dbReference>
<comment type="caution">
    <text evidence="2">The sequence shown here is derived from an EMBL/GenBank/DDBJ whole genome shotgun (WGS) entry which is preliminary data.</text>
</comment>
<dbReference type="InterPro" id="IPR025629">
    <property type="entry name" value="DUF4287"/>
</dbReference>
<feature type="compositionally biased region" description="Basic and acidic residues" evidence="1">
    <location>
        <begin position="73"/>
        <end position="82"/>
    </location>
</feature>
<dbReference type="RefSeq" id="WP_284232862.1">
    <property type="nucleotide sequence ID" value="NZ_BSUL01000001.1"/>
</dbReference>
<evidence type="ECO:0000313" key="2">
    <source>
        <dbReference type="EMBL" id="GMA29091.1"/>
    </source>
</evidence>
<keyword evidence="3" id="KW-1185">Reference proteome</keyword>
<sequence length="102" mass="10896">MSFQAYLDAVEQKTGLTPRELAAIAQQRGLAEPGVKAGEILAWLKQDYDLGRGHGMAMVHVITKGARIDDKHVGKAGAHGDESSELWLDGAASRPADWGSRG</sequence>
<proteinExistence type="predicted"/>
<organism evidence="2 3">
    <name type="scientific">Arenivirga flava</name>
    <dbReference type="NCBI Taxonomy" id="1930060"/>
    <lineage>
        <taxon>Bacteria</taxon>
        <taxon>Bacillati</taxon>
        <taxon>Actinomycetota</taxon>
        <taxon>Actinomycetes</taxon>
        <taxon>Micrococcales</taxon>
        <taxon>Microbacteriaceae</taxon>
        <taxon>Arenivirga</taxon>
    </lineage>
</organism>
<reference evidence="2 3" key="1">
    <citation type="journal article" date="2014" name="Int. J. Syst. Evol. Microbiol.">
        <title>Complete genome sequence of Corynebacterium casei LMG S-19264T (=DSM 44701T), isolated from a smear-ripened cheese.</title>
        <authorList>
            <consortium name="US DOE Joint Genome Institute (JGI-PGF)"/>
            <person name="Walter F."/>
            <person name="Albersmeier A."/>
            <person name="Kalinowski J."/>
            <person name="Ruckert C."/>
        </authorList>
    </citation>
    <scope>NUCLEOTIDE SEQUENCE [LARGE SCALE GENOMIC DNA]</scope>
    <source>
        <strain evidence="2 3">NBRC 112289</strain>
    </source>
</reference>
<dbReference type="Proteomes" id="UP001157160">
    <property type="component" value="Unassembled WGS sequence"/>
</dbReference>
<evidence type="ECO:0008006" key="4">
    <source>
        <dbReference type="Google" id="ProtNLM"/>
    </source>
</evidence>
<name>A0AA37UQY3_9MICO</name>
<dbReference type="AlphaFoldDB" id="A0AA37UQY3"/>